<name>A0A8H3DNP0_9AGAM</name>
<feature type="non-terminal residue" evidence="2">
    <location>
        <position position="1"/>
    </location>
</feature>
<sequence>MSHSSATSSLNPSLAWAMGNGGKGRVNIKFPFDMGWYNEQSCTTFQALQHRKEPKGFQHEFIVLLMTDGSICRIERMGDPDARFDALSTQGSLAHDVAQVFPSYYHREAMLETSKIIVEIRFPRQLDLKFVMNICHALHEGEKTRNYTLKGFNCYFFALTLQSCLTRWIALDLWEASVLFKSWLRNLEEVMRQPESHDTYLSALRSGHSESTLVRLLLLLTPGAEFSDNEMNIVYSRPYCRLQDKDVVGQKLQRLIDDELWYSNLPTTPSHLIEQEVKQSLWEELRHMTNINILETTEDESTKKKWGEAVLELLSSADVRPRSRIIDPYGKMGAFLVKQRFQPRTTRIAQMNYTRHEEVTTQSLQSILDLTVAQFLSLCRTNLINLALWTLHILLGLWGIYLYDSSPTLCSIVDEELEELMEENAADLTKGFRIGAIHALSKNKSAVWTKFPWTDICATIERLLECKTPMTREDSNVISVSFRREGGGEQFRECSIQEFQNHIISRIQDQAQLVETVKLGLAVEVETELKNRLSEVWRLIREEEDLDGSTDPEEPATDRVSLGSYSRCSGGSPVDPEPIHIPPYFVHVHEVDVRCTLPAGLLSSSEPPTDQGASQSVTHDFSHLPPSPSTSSIEPNMAHSLLRGTQEGWAALEDSSTAEAFRNLDGLSGKSVRARNLPVTGNSSSSSSAATPSAKKSAHPVSLSSLRKFSHNSTSVSAGSNRAAKDPHHSRLSILSPTKLKFLSPKVNLPVTRVADTSSRGFVPGTPSSSRQSLSTPSPVPQEVDEEEIAGDEEMAAYIKRLHARKLAAGAKREELDEMLKFPEPI</sequence>
<accession>A0A8H3DNP0</accession>
<feature type="compositionally biased region" description="Polar residues" evidence="1">
    <location>
        <begin position="602"/>
        <end position="619"/>
    </location>
</feature>
<feature type="compositionally biased region" description="Acidic residues" evidence="1">
    <location>
        <begin position="545"/>
        <end position="555"/>
    </location>
</feature>
<feature type="region of interest" description="Disordered" evidence="1">
    <location>
        <begin position="602"/>
        <end position="635"/>
    </location>
</feature>
<dbReference type="AlphaFoldDB" id="A0A8H3DNP0"/>
<organism evidence="2 3">
    <name type="scientific">Rhizoctonia solani</name>
    <dbReference type="NCBI Taxonomy" id="456999"/>
    <lineage>
        <taxon>Eukaryota</taxon>
        <taxon>Fungi</taxon>
        <taxon>Dikarya</taxon>
        <taxon>Basidiomycota</taxon>
        <taxon>Agaricomycotina</taxon>
        <taxon>Agaricomycetes</taxon>
        <taxon>Cantharellales</taxon>
        <taxon>Ceratobasidiaceae</taxon>
        <taxon>Rhizoctonia</taxon>
    </lineage>
</organism>
<protein>
    <submittedName>
        <fullName evidence="2">Uncharacterized protein</fullName>
    </submittedName>
</protein>
<comment type="caution">
    <text evidence="2">The sequence shown here is derived from an EMBL/GenBank/DDBJ whole genome shotgun (WGS) entry which is preliminary data.</text>
</comment>
<feature type="region of interest" description="Disordered" evidence="1">
    <location>
        <begin position="545"/>
        <end position="574"/>
    </location>
</feature>
<dbReference type="Proteomes" id="UP000663853">
    <property type="component" value="Unassembled WGS sequence"/>
</dbReference>
<dbReference type="EMBL" id="CAJMXA010004029">
    <property type="protein sequence ID" value="CAE6531983.1"/>
    <property type="molecule type" value="Genomic_DNA"/>
</dbReference>
<evidence type="ECO:0000313" key="2">
    <source>
        <dbReference type="EMBL" id="CAE6531983.1"/>
    </source>
</evidence>
<evidence type="ECO:0000313" key="3">
    <source>
        <dbReference type="Proteomes" id="UP000663853"/>
    </source>
</evidence>
<reference evidence="2" key="1">
    <citation type="submission" date="2021-01" db="EMBL/GenBank/DDBJ databases">
        <authorList>
            <person name="Kaushik A."/>
        </authorList>
    </citation>
    <scope>NUCLEOTIDE SEQUENCE</scope>
    <source>
        <strain evidence="2">AG6-10EEA</strain>
    </source>
</reference>
<feature type="region of interest" description="Disordered" evidence="1">
    <location>
        <begin position="757"/>
        <end position="791"/>
    </location>
</feature>
<gene>
    <name evidence="2" type="ORF">RDB_LOCUS169542</name>
</gene>
<feature type="compositionally biased region" description="Polar residues" evidence="1">
    <location>
        <begin position="702"/>
        <end position="720"/>
    </location>
</feature>
<feature type="compositionally biased region" description="Low complexity" evidence="1">
    <location>
        <begin position="683"/>
        <end position="695"/>
    </location>
</feature>
<feature type="compositionally biased region" description="Low complexity" evidence="1">
    <location>
        <begin position="764"/>
        <end position="777"/>
    </location>
</feature>
<feature type="region of interest" description="Disordered" evidence="1">
    <location>
        <begin position="674"/>
        <end position="731"/>
    </location>
</feature>
<proteinExistence type="predicted"/>
<evidence type="ECO:0000256" key="1">
    <source>
        <dbReference type="SAM" id="MobiDB-lite"/>
    </source>
</evidence>